<dbReference type="AlphaFoldDB" id="A0A2M7CPV9"/>
<dbReference type="CDD" id="cd00093">
    <property type="entry name" value="HTH_XRE"/>
    <property type="match status" value="1"/>
</dbReference>
<comment type="caution">
    <text evidence="2">The sequence shown here is derived from an EMBL/GenBank/DDBJ whole genome shotgun (WGS) entry which is preliminary data.</text>
</comment>
<reference evidence="3" key="1">
    <citation type="submission" date="2017-09" db="EMBL/GenBank/DDBJ databases">
        <title>Depth-based differentiation of microbial function through sediment-hosted aquifers and enrichment of novel symbionts in the deep terrestrial subsurface.</title>
        <authorList>
            <person name="Probst A.J."/>
            <person name="Ladd B."/>
            <person name="Jarett J.K."/>
            <person name="Geller-Mcgrath D.E."/>
            <person name="Sieber C.M.K."/>
            <person name="Emerson J.B."/>
            <person name="Anantharaman K."/>
            <person name="Thomas B.C."/>
            <person name="Malmstrom R."/>
            <person name="Stieglmeier M."/>
            <person name="Klingl A."/>
            <person name="Woyke T."/>
            <person name="Ryan C.M."/>
            <person name="Banfield J.F."/>
        </authorList>
    </citation>
    <scope>NUCLEOTIDE SEQUENCE [LARGE SCALE GENOMIC DNA]</scope>
</reference>
<dbReference type="Proteomes" id="UP000230595">
    <property type="component" value="Unassembled WGS sequence"/>
</dbReference>
<keyword evidence="1" id="KW-0472">Membrane</keyword>
<evidence type="ECO:0000313" key="3">
    <source>
        <dbReference type="Proteomes" id="UP000230595"/>
    </source>
</evidence>
<dbReference type="Gene3D" id="2.60.40.10">
    <property type="entry name" value="Immunoglobulins"/>
    <property type="match status" value="1"/>
</dbReference>
<dbReference type="Pfam" id="PF09136">
    <property type="entry name" value="Glucodextran_B"/>
    <property type="match status" value="1"/>
</dbReference>
<sequence length="209" mass="24306">MSDKKTFQELFSEAVSLRGLNLERLSEMSGISRDYLDDFISGDFKKTPSFPYARGYLMKIAEILGINGDYLWSVYKEEIADIKKSDRLPINRFAPKRKNRKIISIAIILFFVIIYLAFEIDDLLGIPEIKINRPVNSGEITNEQFIKINGTVSDFFDKLTINNEEIPVEKNGEFKKEYQLQSGVNKIEFKVKRFLGKEIKVEREIIYQL</sequence>
<evidence type="ECO:0000313" key="2">
    <source>
        <dbReference type="EMBL" id="PIV31707.1"/>
    </source>
</evidence>
<dbReference type="EMBL" id="PEUH01000041">
    <property type="protein sequence ID" value="PIV31707.1"/>
    <property type="molecule type" value="Genomic_DNA"/>
</dbReference>
<dbReference type="InterPro" id="IPR013783">
    <property type="entry name" value="Ig-like_fold"/>
</dbReference>
<protein>
    <recommendedName>
        <fullName evidence="4">HTH cro/C1-type domain-containing protein</fullName>
    </recommendedName>
</protein>
<feature type="transmembrane region" description="Helical" evidence="1">
    <location>
        <begin position="102"/>
        <end position="118"/>
    </location>
</feature>
<evidence type="ECO:0000256" key="1">
    <source>
        <dbReference type="SAM" id="Phobius"/>
    </source>
</evidence>
<gene>
    <name evidence="2" type="ORF">COS33_01770</name>
</gene>
<accession>A0A2M7CPV9</accession>
<evidence type="ECO:0008006" key="4">
    <source>
        <dbReference type="Google" id="ProtNLM"/>
    </source>
</evidence>
<proteinExistence type="predicted"/>
<name>A0A2M7CPV9_9BACT</name>
<dbReference type="Gene3D" id="1.10.260.40">
    <property type="entry name" value="lambda repressor-like DNA-binding domains"/>
    <property type="match status" value="1"/>
</dbReference>
<keyword evidence="1" id="KW-0812">Transmembrane</keyword>
<dbReference type="SUPFAM" id="SSF47413">
    <property type="entry name" value="lambda repressor-like DNA-binding domains"/>
    <property type="match status" value="1"/>
</dbReference>
<organism evidence="2 3">
    <name type="scientific">Candidatus Wolfebacteria bacterium CG02_land_8_20_14_3_00_37_12</name>
    <dbReference type="NCBI Taxonomy" id="1975066"/>
    <lineage>
        <taxon>Bacteria</taxon>
        <taxon>Candidatus Wolfeibacteriota</taxon>
    </lineage>
</organism>
<dbReference type="Pfam" id="PF13413">
    <property type="entry name" value="HTH_25"/>
    <property type="match status" value="1"/>
</dbReference>
<dbReference type="GO" id="GO:0003677">
    <property type="term" value="F:DNA binding"/>
    <property type="evidence" value="ECO:0007669"/>
    <property type="project" value="InterPro"/>
</dbReference>
<keyword evidence="1" id="KW-1133">Transmembrane helix</keyword>
<dbReference type="InterPro" id="IPR010982">
    <property type="entry name" value="Lambda_DNA-bd_dom_sf"/>
</dbReference>
<dbReference type="InterPro" id="IPR001387">
    <property type="entry name" value="Cro/C1-type_HTH"/>
</dbReference>